<dbReference type="PANTHER" id="PTHR43401:SF2">
    <property type="entry name" value="L-THREONINE 3-DEHYDROGENASE"/>
    <property type="match status" value="1"/>
</dbReference>
<dbReference type="Pfam" id="PF00107">
    <property type="entry name" value="ADH_zinc_N"/>
    <property type="match status" value="1"/>
</dbReference>
<evidence type="ECO:0000259" key="4">
    <source>
        <dbReference type="SMART" id="SM00829"/>
    </source>
</evidence>
<dbReference type="SMART" id="SM00829">
    <property type="entry name" value="PKS_ER"/>
    <property type="match status" value="1"/>
</dbReference>
<dbReference type="PANTHER" id="PTHR43401">
    <property type="entry name" value="L-THREONINE 3-DEHYDROGENASE"/>
    <property type="match status" value="1"/>
</dbReference>
<dbReference type="InterPro" id="IPR002328">
    <property type="entry name" value="ADH_Zn_CS"/>
</dbReference>
<evidence type="ECO:0000256" key="3">
    <source>
        <dbReference type="RuleBase" id="RU361277"/>
    </source>
</evidence>
<comment type="caution">
    <text evidence="5">The sequence shown here is derived from an EMBL/GenBank/DDBJ whole genome shotgun (WGS) entry which is preliminary data.</text>
</comment>
<reference evidence="5 6" key="1">
    <citation type="submission" date="2021-06" db="EMBL/GenBank/DDBJ databases">
        <title>Enterococcus alishanensis sp. nov., a novel lactic acid bacterium isolated from fresh coffee beans.</title>
        <authorList>
            <person name="Chen Y.-S."/>
        </authorList>
    </citation>
    <scope>NUCLEOTIDE SEQUENCE [LARGE SCALE GENOMIC DNA]</scope>
    <source>
        <strain evidence="5 6">ALS3</strain>
    </source>
</reference>
<name>A0ABS6TGE3_9ENTE</name>
<dbReference type="Proteomes" id="UP000774130">
    <property type="component" value="Unassembled WGS sequence"/>
</dbReference>
<protein>
    <submittedName>
        <fullName evidence="5">Zinc-binding dehydrogenase</fullName>
    </submittedName>
</protein>
<evidence type="ECO:0000313" key="6">
    <source>
        <dbReference type="Proteomes" id="UP000774130"/>
    </source>
</evidence>
<dbReference type="EMBL" id="JAHUZB010000007">
    <property type="protein sequence ID" value="MBV7392029.1"/>
    <property type="molecule type" value="Genomic_DNA"/>
</dbReference>
<comment type="similarity">
    <text evidence="3">Belongs to the zinc-containing alcohol dehydrogenase family.</text>
</comment>
<keyword evidence="2" id="KW-0560">Oxidoreductase</keyword>
<evidence type="ECO:0000313" key="5">
    <source>
        <dbReference type="EMBL" id="MBV7392029.1"/>
    </source>
</evidence>
<accession>A0ABS6TGE3</accession>
<comment type="cofactor">
    <cofactor evidence="3">
        <name>Zn(2+)</name>
        <dbReference type="ChEBI" id="CHEBI:29105"/>
    </cofactor>
</comment>
<dbReference type="InterPro" id="IPR013154">
    <property type="entry name" value="ADH-like_N"/>
</dbReference>
<dbReference type="InterPro" id="IPR020843">
    <property type="entry name" value="ER"/>
</dbReference>
<dbReference type="InterPro" id="IPR050129">
    <property type="entry name" value="Zn_alcohol_dh"/>
</dbReference>
<keyword evidence="6" id="KW-1185">Reference proteome</keyword>
<feature type="domain" description="Enoyl reductase (ER)" evidence="4">
    <location>
        <begin position="9"/>
        <end position="352"/>
    </location>
</feature>
<keyword evidence="3" id="KW-0862">Zinc</keyword>
<sequence>MKALARYGKEFGGYRLIDVPVPEVGEEDILIKIRAAAICGADMKHYNVENGSDEFNSIRGHEFAGDIVKVGDKVVDWKVGQRVVSDNSAHVCGTCPSCEKGDFLTCKEKVNLGLDNNTWGGGFSKYCLVPGEILRIHKHALWEIPENLDYEDACVLDPISNAYKAIAQRSSFLPGQDVVVTGTGPLGLFSVQMARIMGAVNIVVVGLEEDTKTRFAVAKELGATHVVNGSTEDVVARCQEICGKDNLGLVIECSGANIALKQAIDMLRPNGEVVRVGMGFQPFNYPINDITTWAISIIGHMAYDSTTWRNAIRLLAKGDIRVQPMITHRLGLSEWEKGFELMAKKEAIKVIFTYDFDDED</sequence>
<dbReference type="InterPro" id="IPR013149">
    <property type="entry name" value="ADH-like_C"/>
</dbReference>
<dbReference type="Pfam" id="PF08240">
    <property type="entry name" value="ADH_N"/>
    <property type="match status" value="1"/>
</dbReference>
<evidence type="ECO:0000256" key="1">
    <source>
        <dbReference type="ARBA" id="ARBA00022723"/>
    </source>
</evidence>
<organism evidence="5 6">
    <name type="scientific">Enterococcus alishanensis</name>
    <dbReference type="NCBI Taxonomy" id="1303817"/>
    <lineage>
        <taxon>Bacteria</taxon>
        <taxon>Bacillati</taxon>
        <taxon>Bacillota</taxon>
        <taxon>Bacilli</taxon>
        <taxon>Lactobacillales</taxon>
        <taxon>Enterococcaceae</taxon>
        <taxon>Enterococcus</taxon>
    </lineage>
</organism>
<dbReference type="RefSeq" id="WP_218327242.1">
    <property type="nucleotide sequence ID" value="NZ_JAHUZB010000007.1"/>
</dbReference>
<proteinExistence type="inferred from homology"/>
<gene>
    <name evidence="5" type="ORF">KUA55_15210</name>
</gene>
<dbReference type="CDD" id="cd08258">
    <property type="entry name" value="Zn_ADH4"/>
    <property type="match status" value="1"/>
</dbReference>
<keyword evidence="1 3" id="KW-0479">Metal-binding</keyword>
<dbReference type="PROSITE" id="PS00059">
    <property type="entry name" value="ADH_ZINC"/>
    <property type="match status" value="1"/>
</dbReference>
<evidence type="ECO:0000256" key="2">
    <source>
        <dbReference type="ARBA" id="ARBA00023002"/>
    </source>
</evidence>